<reference evidence="3" key="2">
    <citation type="journal article" date="2007" name="PLoS Biol.">
        <title>Survey sequencing and comparative analysis of the elephant shark (Callorhinchus milii) genome.</title>
        <authorList>
            <person name="Venkatesh B."/>
            <person name="Kirkness E.F."/>
            <person name="Loh Y.H."/>
            <person name="Halpern A.L."/>
            <person name="Lee A.P."/>
            <person name="Johnson J."/>
            <person name="Dandona N."/>
            <person name="Viswanathan L.D."/>
            <person name="Tay A."/>
            <person name="Venter J.C."/>
            <person name="Strausberg R.L."/>
            <person name="Brenner S."/>
        </authorList>
    </citation>
    <scope>NUCLEOTIDE SEQUENCE [LARGE SCALE GENOMIC DNA]</scope>
</reference>
<feature type="transmembrane region" description="Helical" evidence="1">
    <location>
        <begin position="111"/>
        <end position="128"/>
    </location>
</feature>
<reference evidence="2" key="5">
    <citation type="submission" date="2025-09" db="UniProtKB">
        <authorList>
            <consortium name="Ensembl"/>
        </authorList>
    </citation>
    <scope>IDENTIFICATION</scope>
</reference>
<feature type="transmembrane region" description="Helical" evidence="1">
    <location>
        <begin position="29"/>
        <end position="50"/>
    </location>
</feature>
<dbReference type="Proteomes" id="UP000314986">
    <property type="component" value="Unassembled WGS sequence"/>
</dbReference>
<accession>A0A4W3GFK8</accession>
<organism evidence="2 3">
    <name type="scientific">Callorhinchus milii</name>
    <name type="common">Ghost shark</name>
    <dbReference type="NCBI Taxonomy" id="7868"/>
    <lineage>
        <taxon>Eukaryota</taxon>
        <taxon>Metazoa</taxon>
        <taxon>Chordata</taxon>
        <taxon>Craniata</taxon>
        <taxon>Vertebrata</taxon>
        <taxon>Chondrichthyes</taxon>
        <taxon>Holocephali</taxon>
        <taxon>Chimaeriformes</taxon>
        <taxon>Callorhinchidae</taxon>
        <taxon>Callorhinchus</taxon>
    </lineage>
</organism>
<protein>
    <submittedName>
        <fullName evidence="2">Uncharacterized protein</fullName>
    </submittedName>
</protein>
<proteinExistence type="predicted"/>
<keyword evidence="1" id="KW-1133">Transmembrane helix</keyword>
<keyword evidence="1" id="KW-0812">Transmembrane</keyword>
<evidence type="ECO:0000313" key="3">
    <source>
        <dbReference type="Proteomes" id="UP000314986"/>
    </source>
</evidence>
<reference evidence="3" key="1">
    <citation type="journal article" date="2006" name="Science">
        <title>Ancient noncoding elements conserved in the human genome.</title>
        <authorList>
            <person name="Venkatesh B."/>
            <person name="Kirkness E.F."/>
            <person name="Loh Y.H."/>
            <person name="Halpern A.L."/>
            <person name="Lee A.P."/>
            <person name="Johnson J."/>
            <person name="Dandona N."/>
            <person name="Viswanathan L.D."/>
            <person name="Tay A."/>
            <person name="Venter J.C."/>
            <person name="Strausberg R.L."/>
            <person name="Brenner S."/>
        </authorList>
    </citation>
    <scope>NUCLEOTIDE SEQUENCE [LARGE SCALE GENOMIC DNA]</scope>
</reference>
<keyword evidence="1" id="KW-0472">Membrane</keyword>
<reference evidence="2" key="4">
    <citation type="submission" date="2025-08" db="UniProtKB">
        <authorList>
            <consortium name="Ensembl"/>
        </authorList>
    </citation>
    <scope>IDENTIFICATION</scope>
</reference>
<evidence type="ECO:0000313" key="2">
    <source>
        <dbReference type="Ensembl" id="ENSCMIP00000002158.1"/>
    </source>
</evidence>
<dbReference type="InParanoid" id="A0A4W3GFK8"/>
<reference evidence="3" key="3">
    <citation type="journal article" date="2014" name="Nature">
        <title>Elephant shark genome provides unique insights into gnathostome evolution.</title>
        <authorList>
            <consortium name="International Elephant Shark Genome Sequencing Consortium"/>
            <person name="Venkatesh B."/>
            <person name="Lee A.P."/>
            <person name="Ravi V."/>
            <person name="Maurya A.K."/>
            <person name="Lian M.M."/>
            <person name="Swann J.B."/>
            <person name="Ohta Y."/>
            <person name="Flajnik M.F."/>
            <person name="Sutoh Y."/>
            <person name="Kasahara M."/>
            <person name="Hoon S."/>
            <person name="Gangu V."/>
            <person name="Roy S.W."/>
            <person name="Irimia M."/>
            <person name="Korzh V."/>
            <person name="Kondrychyn I."/>
            <person name="Lim Z.W."/>
            <person name="Tay B.H."/>
            <person name="Tohari S."/>
            <person name="Kong K.W."/>
            <person name="Ho S."/>
            <person name="Lorente-Galdos B."/>
            <person name="Quilez J."/>
            <person name="Marques-Bonet T."/>
            <person name="Raney B.J."/>
            <person name="Ingham P.W."/>
            <person name="Tay A."/>
            <person name="Hillier L.W."/>
            <person name="Minx P."/>
            <person name="Boehm T."/>
            <person name="Wilson R.K."/>
            <person name="Brenner S."/>
            <person name="Warren W.C."/>
        </authorList>
    </citation>
    <scope>NUCLEOTIDE SEQUENCE [LARGE SCALE GENOMIC DNA]</scope>
</reference>
<sequence length="199" mass="23116">TSSRHLKRSRLQPLWENLRLHHEDNLRSPLFPVINSAPAYLLLCAAFMLFDLSALRLPFINRYKIQPPPPHPPCTILFDLQYYVWHWPHHWILWALHHEIWTTQHLSNWELITGGFWCALDLLLLLLLRRHCLTDRLGVHALQCLHLGGQSLRLRFLLVPPQPGAAGTHNPYHQKPTTNFAPFFTHPQRVQALASRAGG</sequence>
<keyword evidence="3" id="KW-1185">Reference proteome</keyword>
<evidence type="ECO:0000256" key="1">
    <source>
        <dbReference type="SAM" id="Phobius"/>
    </source>
</evidence>
<dbReference type="STRING" id="7868.ENSCMIP00000002158"/>
<dbReference type="AlphaFoldDB" id="A0A4W3GFK8"/>
<name>A0A4W3GFK8_CALMI</name>
<dbReference type="Ensembl" id="ENSCMIT00000002239.1">
    <property type="protein sequence ID" value="ENSCMIP00000002158.1"/>
    <property type="gene ID" value="ENSCMIG00000001311.1"/>
</dbReference>